<organism evidence="5 6">
    <name type="scientific">Chimaeribacter coloradensis</name>
    <dbReference type="NCBI Taxonomy" id="2060068"/>
    <lineage>
        <taxon>Bacteria</taxon>
        <taxon>Pseudomonadati</taxon>
        <taxon>Pseudomonadota</taxon>
        <taxon>Gammaproteobacteria</taxon>
        <taxon>Enterobacterales</taxon>
        <taxon>Yersiniaceae</taxon>
        <taxon>Chimaeribacter</taxon>
    </lineage>
</organism>
<dbReference type="PANTHER" id="PTHR22893:SF91">
    <property type="entry name" value="NADPH DEHYDROGENASE 2-RELATED"/>
    <property type="match status" value="1"/>
</dbReference>
<proteinExistence type="inferred from homology"/>
<dbReference type="OrthoDB" id="8523426at2"/>
<dbReference type="RefSeq" id="WP_101822045.1">
    <property type="nucleotide sequence ID" value="NZ_PJZH01000001.1"/>
</dbReference>
<dbReference type="NCBIfam" id="NF007899">
    <property type="entry name" value="PRK10605.1"/>
    <property type="match status" value="1"/>
</dbReference>
<name>A0A2N5EDE7_9GAMM</name>
<gene>
    <name evidence="5" type="ORF">CYR32_02135</name>
</gene>
<keyword evidence="3" id="KW-0560">Oxidoreductase</keyword>
<evidence type="ECO:0000256" key="1">
    <source>
        <dbReference type="ARBA" id="ARBA00001917"/>
    </source>
</evidence>
<evidence type="ECO:0000259" key="4">
    <source>
        <dbReference type="Pfam" id="PF00724"/>
    </source>
</evidence>
<dbReference type="AlphaFoldDB" id="A0A2N5EDE7"/>
<dbReference type="Gene3D" id="3.20.20.70">
    <property type="entry name" value="Aldolase class I"/>
    <property type="match status" value="1"/>
</dbReference>
<evidence type="ECO:0000313" key="6">
    <source>
        <dbReference type="Proteomes" id="UP000234503"/>
    </source>
</evidence>
<dbReference type="Proteomes" id="UP000234503">
    <property type="component" value="Unassembled WGS sequence"/>
</dbReference>
<evidence type="ECO:0000256" key="3">
    <source>
        <dbReference type="ARBA" id="ARBA00023002"/>
    </source>
</evidence>
<dbReference type="Pfam" id="PF00724">
    <property type="entry name" value="Oxidored_FMN"/>
    <property type="match status" value="1"/>
</dbReference>
<dbReference type="GO" id="GO:0010181">
    <property type="term" value="F:FMN binding"/>
    <property type="evidence" value="ECO:0007669"/>
    <property type="project" value="InterPro"/>
</dbReference>
<dbReference type="CDD" id="cd02933">
    <property type="entry name" value="OYE_like_FMN"/>
    <property type="match status" value="1"/>
</dbReference>
<comment type="cofactor">
    <cofactor evidence="1">
        <name>FMN</name>
        <dbReference type="ChEBI" id="CHEBI:58210"/>
    </cofactor>
</comment>
<dbReference type="PANTHER" id="PTHR22893">
    <property type="entry name" value="NADH OXIDOREDUCTASE-RELATED"/>
    <property type="match status" value="1"/>
</dbReference>
<comment type="caution">
    <text evidence="5">The sequence shown here is derived from an EMBL/GenBank/DDBJ whole genome shotgun (WGS) entry which is preliminary data.</text>
</comment>
<dbReference type="InterPro" id="IPR013785">
    <property type="entry name" value="Aldolase_TIM"/>
</dbReference>
<dbReference type="GO" id="GO:0005829">
    <property type="term" value="C:cytosol"/>
    <property type="evidence" value="ECO:0007669"/>
    <property type="project" value="TreeGrafter"/>
</dbReference>
<sequence length="363" mass="39307">MSTLFTPLTVGTQTLPNRVFMAPLTRLRSIEPGDIPTELMGEYYAQRAGAGLIISEATQISFQGKGYAGAPGLHTPEQIAAWKAITARVHAQGGHMAVQLWHVGRISHPELQPGKQLPVAPSALPVNTRTTLRDEAGQPVRVDCPVPRALETHEIPGIVEDFRQAAANAVEAGFDYLELHAAHGYLLHQFISPESNQRTDQYGGSLENRVRLTLEVVDAAVAEAGADSVGIRISPLGTVSGLGNGENEVEDALYLIEQLNQRKLAYLHISEPDWVGGASYTETFRDAVRARYQGVIVGAGGYTQEKAETLIAKGYIDAAAFGRDYIANPDLAERFRQGAPLNEQRTELFYGGGAEGYTDYPTL</sequence>
<dbReference type="FunFam" id="3.20.20.70:FF:000059">
    <property type="entry name" value="N-ethylmaleimide reductase, FMN-linked"/>
    <property type="match status" value="1"/>
</dbReference>
<dbReference type="EMBL" id="PJZH01000001">
    <property type="protein sequence ID" value="PLR40559.1"/>
    <property type="molecule type" value="Genomic_DNA"/>
</dbReference>
<dbReference type="InterPro" id="IPR001155">
    <property type="entry name" value="OxRdtase_FMN_N"/>
</dbReference>
<feature type="domain" description="NADH:flavin oxidoreductase/NADH oxidase N-terminal" evidence="4">
    <location>
        <begin position="4"/>
        <end position="342"/>
    </location>
</feature>
<dbReference type="InterPro" id="IPR045247">
    <property type="entry name" value="Oye-like"/>
</dbReference>
<keyword evidence="6" id="KW-1185">Reference proteome</keyword>
<evidence type="ECO:0000256" key="2">
    <source>
        <dbReference type="ARBA" id="ARBA00005979"/>
    </source>
</evidence>
<protein>
    <submittedName>
        <fullName evidence="5">Alkene reductase</fullName>
    </submittedName>
</protein>
<comment type="similarity">
    <text evidence="2">Belongs to the NADH:flavin oxidoreductase/NADH oxidase family.</text>
</comment>
<evidence type="ECO:0000313" key="5">
    <source>
        <dbReference type="EMBL" id="PLR40559.1"/>
    </source>
</evidence>
<dbReference type="GO" id="GO:0016628">
    <property type="term" value="F:oxidoreductase activity, acting on the CH-CH group of donors, NAD or NADP as acceptor"/>
    <property type="evidence" value="ECO:0007669"/>
    <property type="project" value="UniProtKB-ARBA"/>
</dbReference>
<accession>A0A2N5EDE7</accession>
<reference evidence="5 6" key="1">
    <citation type="submission" date="2017-12" db="EMBL/GenBank/DDBJ databases">
        <title>Characterization of six clinical isolates of Enterochimera gen. nov., a novel genus of the Yersiniaciae family and the three species Enterochimera arupensis sp. nov., Enterochimera coloradensis sp. nov, and Enterochimera californica sp. nov.</title>
        <authorList>
            <person name="Rossi A."/>
            <person name="Fisher M."/>
        </authorList>
    </citation>
    <scope>NUCLEOTIDE SEQUENCE [LARGE SCALE GENOMIC DNA]</scope>
    <source>
        <strain evidence="6">2016-Iso4</strain>
    </source>
</reference>
<dbReference type="SUPFAM" id="SSF51395">
    <property type="entry name" value="FMN-linked oxidoreductases"/>
    <property type="match status" value="1"/>
</dbReference>